<evidence type="ECO:0000313" key="1">
    <source>
        <dbReference type="EMBL" id="ATX70452.1"/>
    </source>
</evidence>
<evidence type="ECO:0000313" key="2">
    <source>
        <dbReference type="Proteomes" id="UP000231179"/>
    </source>
</evidence>
<dbReference type="AlphaFoldDB" id="A0A1Y0KZW5"/>
<organism evidence="1 2">
    <name type="scientific">Spiroplasma clarkii</name>
    <dbReference type="NCBI Taxonomy" id="2139"/>
    <lineage>
        <taxon>Bacteria</taxon>
        <taxon>Bacillati</taxon>
        <taxon>Mycoplasmatota</taxon>
        <taxon>Mollicutes</taxon>
        <taxon>Entomoplasmatales</taxon>
        <taxon>Spiroplasmataceae</taxon>
        <taxon>Spiroplasma</taxon>
    </lineage>
</organism>
<gene>
    <name evidence="1" type="ORF">SCLAR_v1c01210</name>
</gene>
<dbReference type="Proteomes" id="UP000231179">
    <property type="component" value="Chromosome"/>
</dbReference>
<dbReference type="EMBL" id="CP024870">
    <property type="protein sequence ID" value="ATX70452.1"/>
    <property type="molecule type" value="Genomic_DNA"/>
</dbReference>
<dbReference type="RefSeq" id="WP_100254019.1">
    <property type="nucleotide sequence ID" value="NZ_CP015819.1"/>
</dbReference>
<reference evidence="1 2" key="1">
    <citation type="submission" date="2017-11" db="EMBL/GenBank/DDBJ databases">
        <title>Complete genome sequence of Spiroplasma clarkii CN-5 (DSM 19994).</title>
        <authorList>
            <person name="Tsai Y.-M."/>
            <person name="Chang A."/>
            <person name="Lo W.-S."/>
            <person name="Kuo C.-H."/>
        </authorList>
    </citation>
    <scope>NUCLEOTIDE SEQUENCE [LARGE SCALE GENOMIC DNA]</scope>
    <source>
        <strain evidence="1 2">CN-5</strain>
    </source>
</reference>
<sequence length="240" mass="28396">MYYIDIDWNEILVYKDAEIIHTESSMVLRDLITSEVLFTGDEAVEHLKDQKNLLAIVPVENKKILSYPDLNLVLEAIIQKLCLKEVFFVDRYHINKNKLSNKLGLIDEIDFFKKIASKNKYIELRNNELQIFDLTNNDLEKIEIGYYKILSSLNSYCYLNHNGLLNTKSTIELFEKLVSNELNEIELKEIETGKNMTIKNFDKAAMLSEINFFYKKIFEKRCEQEYDYNKKFLKVKKICD</sequence>
<dbReference type="KEGG" id="scla:SCLARK_00249"/>
<name>A0A1Y0KZW5_9MOLU</name>
<keyword evidence="2" id="KW-1185">Reference proteome</keyword>
<protein>
    <submittedName>
        <fullName evidence="1">Uncharacterized protein</fullName>
    </submittedName>
</protein>
<proteinExistence type="predicted"/>
<dbReference type="OrthoDB" id="396740at2"/>
<accession>A0A1Y0KZW5</accession>